<protein>
    <submittedName>
        <fullName evidence="3">Translocation protein TolB</fullName>
    </submittedName>
</protein>
<dbReference type="PANTHER" id="PTHR36842">
    <property type="entry name" value="PROTEIN TOLB HOMOLOG"/>
    <property type="match status" value="1"/>
</dbReference>
<dbReference type="KEGG" id="abac:LuPra_03406"/>
<reference evidence="4" key="2">
    <citation type="submission" date="2016-04" db="EMBL/GenBank/DDBJ databases">
        <title>First Complete Genome Sequence of a Subdivision 6 Acidobacterium.</title>
        <authorList>
            <person name="Huang S."/>
            <person name="Vieira S."/>
            <person name="Bunk B."/>
            <person name="Riedel T."/>
            <person name="Sproeer C."/>
            <person name="Overmann J."/>
        </authorList>
    </citation>
    <scope>NUCLEOTIDE SEQUENCE [LARGE SCALE GENOMIC DNA]</scope>
    <source>
        <strain evidence="4">DSM 100886 HEG_-6_39</strain>
    </source>
</reference>
<dbReference type="Gene3D" id="2.120.10.30">
    <property type="entry name" value="TolB, C-terminal domain"/>
    <property type="match status" value="3"/>
</dbReference>
<keyword evidence="4" id="KW-1185">Reference proteome</keyword>
<dbReference type="STRING" id="1855912.LuPra_03406"/>
<gene>
    <name evidence="3" type="ORF">LuPra_03406</name>
</gene>
<dbReference type="InterPro" id="IPR011042">
    <property type="entry name" value="6-blade_b-propeller_TolB-like"/>
</dbReference>
<dbReference type="PANTHER" id="PTHR36842:SF1">
    <property type="entry name" value="PROTEIN TOLB"/>
    <property type="match status" value="1"/>
</dbReference>
<dbReference type="SUPFAM" id="SSF69304">
    <property type="entry name" value="Tricorn protease N-terminal domain"/>
    <property type="match status" value="1"/>
</dbReference>
<comment type="similarity">
    <text evidence="1">Belongs to the TolB family.</text>
</comment>
<dbReference type="AlphaFoldDB" id="A0A143PNF4"/>
<evidence type="ECO:0000313" key="3">
    <source>
        <dbReference type="EMBL" id="AMY10177.1"/>
    </source>
</evidence>
<proteinExistence type="inferred from homology"/>
<organism evidence="3 4">
    <name type="scientific">Luteitalea pratensis</name>
    <dbReference type="NCBI Taxonomy" id="1855912"/>
    <lineage>
        <taxon>Bacteria</taxon>
        <taxon>Pseudomonadati</taxon>
        <taxon>Acidobacteriota</taxon>
        <taxon>Vicinamibacteria</taxon>
        <taxon>Vicinamibacterales</taxon>
        <taxon>Vicinamibacteraceae</taxon>
        <taxon>Luteitalea</taxon>
    </lineage>
</organism>
<sequence length="294" mass="32329">MQPYHGVTAGTLVFQSDVAGRPKVFTLEIATGLVRQLTHGGEWRDESPRWSPDGQWIAFTSNRAHYGAQPETGTPDVDVYVMRTDGSAVRRITTDPGNDYDPSWSPDGQGLVFSSDRASRGDLYRVRIADGHTDRLTTNFVGRAIMPAVSPDGSKVAFAAQTLRLGAFWVFQLHVLDLASGRTEPLPASGGACWPSWSPDGRALYNVQLDREPSFIQRRDMTSGGVSLAHSNPSLWSYYPRVSPDGQWLVVSLSPEHHEGENWDLALVSTSDPGRRVPLTTGAGNDRLADWRPR</sequence>
<dbReference type="InterPro" id="IPR011659">
    <property type="entry name" value="WD40"/>
</dbReference>
<evidence type="ECO:0000256" key="1">
    <source>
        <dbReference type="ARBA" id="ARBA00009820"/>
    </source>
</evidence>
<name>A0A143PNF4_LUTPR</name>
<evidence type="ECO:0000313" key="4">
    <source>
        <dbReference type="Proteomes" id="UP000076079"/>
    </source>
</evidence>
<accession>A0A143PNF4</accession>
<feature type="region of interest" description="Disordered" evidence="2">
    <location>
        <begin position="274"/>
        <end position="294"/>
    </location>
</feature>
<dbReference type="Pfam" id="PF07676">
    <property type="entry name" value="PD40"/>
    <property type="match status" value="5"/>
</dbReference>
<reference evidence="3 4" key="1">
    <citation type="journal article" date="2016" name="Genome Announc.">
        <title>First Complete Genome Sequence of a Subdivision 6 Acidobacterium Strain.</title>
        <authorList>
            <person name="Huang S."/>
            <person name="Vieira S."/>
            <person name="Bunk B."/>
            <person name="Riedel T."/>
            <person name="Sproer C."/>
            <person name="Overmann J."/>
        </authorList>
    </citation>
    <scope>NUCLEOTIDE SEQUENCE [LARGE SCALE GENOMIC DNA]</scope>
    <source>
        <strain evidence="4">DSM 100886 HEG_-6_39</strain>
    </source>
</reference>
<dbReference type="Proteomes" id="UP000076079">
    <property type="component" value="Chromosome"/>
</dbReference>
<evidence type="ECO:0000256" key="2">
    <source>
        <dbReference type="SAM" id="MobiDB-lite"/>
    </source>
</evidence>
<dbReference type="EMBL" id="CP015136">
    <property type="protein sequence ID" value="AMY10177.1"/>
    <property type="molecule type" value="Genomic_DNA"/>
</dbReference>